<dbReference type="AlphaFoldDB" id="G7V739"/>
<proteinExistence type="predicted"/>
<dbReference type="HOGENOM" id="CLU_009942_1_0_0"/>
<dbReference type="Gene3D" id="2.30.40.10">
    <property type="entry name" value="Urease, subunit C, domain 1"/>
    <property type="match status" value="1"/>
</dbReference>
<dbReference type="Pfam" id="PF07969">
    <property type="entry name" value="Amidohydro_3"/>
    <property type="match status" value="1"/>
</dbReference>
<organism evidence="2 3">
    <name type="scientific">Thermovirga lienii (strain ATCC BAA-1197 / DSM 17291 / Cas60314)</name>
    <dbReference type="NCBI Taxonomy" id="580340"/>
    <lineage>
        <taxon>Bacteria</taxon>
        <taxon>Thermotogati</taxon>
        <taxon>Synergistota</taxon>
        <taxon>Synergistia</taxon>
        <taxon>Synergistales</taxon>
        <taxon>Thermovirgaceae</taxon>
        <taxon>Thermovirga</taxon>
    </lineage>
</organism>
<reference evidence="3" key="1">
    <citation type="submission" date="2011-10" db="EMBL/GenBank/DDBJ databases">
        <title>The complete genome of chromosome of Thermovirga lienii DSM 17291.</title>
        <authorList>
            <consortium name="US DOE Joint Genome Institute (JGI-PGF)"/>
            <person name="Lucas S."/>
            <person name="Copeland A."/>
            <person name="Lapidus A."/>
            <person name="Glavina del Rio T."/>
            <person name="Dalin E."/>
            <person name="Tice H."/>
            <person name="Bruce D."/>
            <person name="Goodwin L."/>
            <person name="Pitluck S."/>
            <person name="Peters L."/>
            <person name="Mikhailova N."/>
            <person name="Saunders E."/>
            <person name="Kyrpides N."/>
            <person name="Mavromatis K."/>
            <person name="Ivanova N."/>
            <person name="Last F.I."/>
            <person name="Brettin T."/>
            <person name="Detter J.C."/>
            <person name="Han C."/>
            <person name="Larimer F."/>
            <person name="Land M."/>
            <person name="Hauser L."/>
            <person name="Markowitz V."/>
            <person name="Cheng J.-F."/>
            <person name="Hugenholtz P."/>
            <person name="Woyke T."/>
            <person name="Wu D."/>
            <person name="Spring S."/>
            <person name="Schroeder M."/>
            <person name="Brambilla E.-M."/>
            <person name="Klenk H.-P."/>
            <person name="Eisen J.A."/>
        </authorList>
    </citation>
    <scope>NUCLEOTIDE SEQUENCE [LARGE SCALE GENOMIC DNA]</scope>
    <source>
        <strain evidence="3">ATCC BAA-1197 / DSM 17291 / Cas60314</strain>
    </source>
</reference>
<dbReference type="eggNOG" id="COG1574">
    <property type="taxonomic scope" value="Bacteria"/>
</dbReference>
<dbReference type="KEGG" id="tli:Tlie_0335"/>
<dbReference type="SUPFAM" id="SSF51556">
    <property type="entry name" value="Metallo-dependent hydrolases"/>
    <property type="match status" value="1"/>
</dbReference>
<dbReference type="STRING" id="580340.Tlie_0335"/>
<feature type="domain" description="Amidohydrolase 3" evidence="1">
    <location>
        <begin position="54"/>
        <end position="526"/>
    </location>
</feature>
<evidence type="ECO:0000313" key="2">
    <source>
        <dbReference type="EMBL" id="AER66073.1"/>
    </source>
</evidence>
<sequence>MSKSMLIYNGDIWTGEGKAKKADAVLFSSSHIEAVGTYDEVKNHPLASEALKLDVEGRTVIPGMYDSHLHLTALSRQLEALDLSKAKSKEELYDMLRKKASQTSPTEWIYGVRFDNSSWEDDSLPTLKELDELGLPNPVILERVCTHLHVVNSRALMEANFTVSATTKGALFDSSGNFTGALVEGAAEPMVQIMGKSLYDKKNEPKRILRTCQLLASFGLTAINPCSAASYGLKENIDALLELKEKNTLPLRVRLYSDEPHEAMKFLPQNDKWLSYGGRKFFLDGSLGARTAALTFPYVDAPFTQGILNYSKEEIKHLIVDCHKKGVQTQTHAIGDGALDQLIEAIEAAMELKDQPGGVKHRAVHLQICRPDQMNKLAKLGVVGDVQPVFVPSDIKITENRIGKERLSWAYAWKSMANAGMLLTASSDAPVEPPNPMRGIWSAVERTDDQGLPKGGWLPEEKLTLDEALRMYTVNPSKASGLEDKIGKIKAKMYPDLVVLDSRISVLDPDKLKDVKVLLTFVGGRLSFGKLDGWERIPY</sequence>
<dbReference type="PANTHER" id="PTHR22642:SF2">
    <property type="entry name" value="PROTEIN LONG AFTER FAR-RED 3"/>
    <property type="match status" value="1"/>
</dbReference>
<dbReference type="SUPFAM" id="SSF51338">
    <property type="entry name" value="Composite domain of metallo-dependent hydrolases"/>
    <property type="match status" value="1"/>
</dbReference>
<dbReference type="InterPro" id="IPR011059">
    <property type="entry name" value="Metal-dep_hydrolase_composite"/>
</dbReference>
<dbReference type="Proteomes" id="UP000005868">
    <property type="component" value="Chromosome"/>
</dbReference>
<dbReference type="GO" id="GO:0016810">
    <property type="term" value="F:hydrolase activity, acting on carbon-nitrogen (but not peptide) bonds"/>
    <property type="evidence" value="ECO:0007669"/>
    <property type="project" value="InterPro"/>
</dbReference>
<dbReference type="OrthoDB" id="9767366at2"/>
<dbReference type="Gene3D" id="3.10.310.70">
    <property type="match status" value="1"/>
</dbReference>
<dbReference type="EMBL" id="CP003096">
    <property type="protein sequence ID" value="AER66073.1"/>
    <property type="molecule type" value="Genomic_DNA"/>
</dbReference>
<reference evidence="2 3" key="2">
    <citation type="journal article" date="2012" name="Stand. Genomic Sci.">
        <title>Genome sequence of the moderately thermophilic, amino-acid-degrading and sulfur-reducing bacterium Thermovirga lienii type strain (Cas60314(T)).</title>
        <authorList>
            <person name="Goker M."/>
            <person name="Saunders E."/>
            <person name="Lapidus A."/>
            <person name="Nolan M."/>
            <person name="Lucas S."/>
            <person name="Hammon N."/>
            <person name="Deshpande S."/>
            <person name="Cheng J.F."/>
            <person name="Han C."/>
            <person name="Tapia R."/>
            <person name="Goodwin L.A."/>
            <person name="Pitluck S."/>
            <person name="Liolios K."/>
            <person name="Mavromatis K."/>
            <person name="Pagani I."/>
            <person name="Ivanova N."/>
            <person name="Mikhailova N."/>
            <person name="Pati A."/>
            <person name="Chen A."/>
            <person name="Palaniappan K."/>
            <person name="Land M."/>
            <person name="Chang Y.J."/>
            <person name="Jeffries C.D."/>
            <person name="Brambilla E.M."/>
            <person name="Rohde M."/>
            <person name="Spring S."/>
            <person name="Detter J.C."/>
            <person name="Woyke T."/>
            <person name="Bristow J."/>
            <person name="Eisen J.A."/>
            <person name="Markowitz V."/>
            <person name="Hugenholtz P."/>
            <person name="Kyrpides N.C."/>
            <person name="Klenk H.P."/>
        </authorList>
    </citation>
    <scope>NUCLEOTIDE SEQUENCE [LARGE SCALE GENOMIC DNA]</scope>
    <source>
        <strain evidence="3">ATCC BAA-1197 / DSM 17291 / Cas60314</strain>
    </source>
</reference>
<dbReference type="InterPro" id="IPR032466">
    <property type="entry name" value="Metal_Hydrolase"/>
</dbReference>
<dbReference type="InterPro" id="IPR033932">
    <property type="entry name" value="YtcJ-like"/>
</dbReference>
<dbReference type="InterPro" id="IPR013108">
    <property type="entry name" value="Amidohydro_3"/>
</dbReference>
<keyword evidence="2" id="KW-0378">Hydrolase</keyword>
<evidence type="ECO:0000313" key="3">
    <source>
        <dbReference type="Proteomes" id="UP000005868"/>
    </source>
</evidence>
<gene>
    <name evidence="2" type="ordered locus">Tlie_0335</name>
</gene>
<dbReference type="PANTHER" id="PTHR22642">
    <property type="entry name" value="IMIDAZOLONEPROPIONASE"/>
    <property type="match status" value="1"/>
</dbReference>
<name>G7V739_THELD</name>
<dbReference type="CDD" id="cd01300">
    <property type="entry name" value="YtcJ_like"/>
    <property type="match status" value="1"/>
</dbReference>
<evidence type="ECO:0000259" key="1">
    <source>
        <dbReference type="Pfam" id="PF07969"/>
    </source>
</evidence>
<protein>
    <submittedName>
        <fullName evidence="2">Amidohydrolase 3</fullName>
    </submittedName>
</protein>
<accession>G7V739</accession>
<dbReference type="Gene3D" id="3.20.20.140">
    <property type="entry name" value="Metal-dependent hydrolases"/>
    <property type="match status" value="1"/>
</dbReference>
<keyword evidence="3" id="KW-1185">Reference proteome</keyword>